<evidence type="ECO:0000259" key="11">
    <source>
        <dbReference type="Pfam" id="PF00728"/>
    </source>
</evidence>
<keyword evidence="4 7" id="KW-0378">Hydrolase</keyword>
<evidence type="ECO:0000256" key="9">
    <source>
        <dbReference type="SAM" id="MobiDB-lite"/>
    </source>
</evidence>
<dbReference type="EC" id="3.2.1.52" evidence="7"/>
<dbReference type="PANTHER" id="PTHR22600:SF58">
    <property type="entry name" value="BETA-HEXOSAMINIDASE"/>
    <property type="match status" value="1"/>
</dbReference>
<dbReference type="Pfam" id="PF14845">
    <property type="entry name" value="Glycohydro_20b2"/>
    <property type="match status" value="1"/>
</dbReference>
<name>A0A3M9XYZ4_9PEZI</name>
<dbReference type="CDD" id="cd06562">
    <property type="entry name" value="GH20_HexA_HexB-like"/>
    <property type="match status" value="1"/>
</dbReference>
<reference evidence="13 14" key="1">
    <citation type="submission" date="2018-10" db="EMBL/GenBank/DDBJ databases">
        <title>Genome sequence of Verticillium nonalfalfae VnAa140.</title>
        <authorList>
            <person name="Stajich J.E."/>
            <person name="Kasson M.T."/>
        </authorList>
    </citation>
    <scope>NUCLEOTIDE SEQUENCE [LARGE SCALE GENOMIC DNA]</scope>
    <source>
        <strain evidence="13 14">VnAa140</strain>
    </source>
</reference>
<evidence type="ECO:0000256" key="5">
    <source>
        <dbReference type="ARBA" id="ARBA00023180"/>
    </source>
</evidence>
<dbReference type="PIRSF" id="PIRSF001093">
    <property type="entry name" value="B-hxosamndse_ab_euk"/>
    <property type="match status" value="1"/>
</dbReference>
<dbReference type="GO" id="GO:0016231">
    <property type="term" value="F:beta-N-acetylglucosaminidase activity"/>
    <property type="evidence" value="ECO:0007669"/>
    <property type="project" value="TreeGrafter"/>
</dbReference>
<feature type="domain" description="Glycoside hydrolase family 20 catalytic" evidence="11">
    <location>
        <begin position="218"/>
        <end position="557"/>
    </location>
</feature>
<accession>A0A3M9XYZ4</accession>
<dbReference type="InterPro" id="IPR029018">
    <property type="entry name" value="Hex-like_dom2"/>
</dbReference>
<keyword evidence="3 10" id="KW-0732">Signal</keyword>
<evidence type="ECO:0000256" key="4">
    <source>
        <dbReference type="ARBA" id="ARBA00022801"/>
    </source>
</evidence>
<gene>
    <name evidence="13" type="primary">NAG2</name>
    <name evidence="13" type="ORF">D7B24_002801</name>
</gene>
<dbReference type="GO" id="GO:0016020">
    <property type="term" value="C:membrane"/>
    <property type="evidence" value="ECO:0007669"/>
    <property type="project" value="TreeGrafter"/>
</dbReference>
<comment type="catalytic activity">
    <reaction evidence="1 7">
        <text>Hydrolysis of terminal non-reducing N-acetyl-D-hexosamine residues in N-acetyl-beta-D-hexosaminides.</text>
        <dbReference type="EC" id="3.2.1.52"/>
    </reaction>
</comment>
<evidence type="ECO:0000313" key="14">
    <source>
        <dbReference type="Proteomes" id="UP000267145"/>
    </source>
</evidence>
<dbReference type="RefSeq" id="XP_028491014.1">
    <property type="nucleotide sequence ID" value="XM_028637001.1"/>
</dbReference>
<evidence type="ECO:0000256" key="8">
    <source>
        <dbReference type="PIRSR" id="PIRSR001093-1"/>
    </source>
</evidence>
<evidence type="ECO:0000256" key="1">
    <source>
        <dbReference type="ARBA" id="ARBA00001231"/>
    </source>
</evidence>
<sequence>MHLSSILLTSLTLSLTQASIWPAPKKLTTGNTTLFIDESLKITYNGDPVRWNSPSLHDTGGAFAQDAETLLNMQLPYTYNYKPDTSCAWSSKAVIQGAVSRSLNSIFHQNFVPWMLHEKNSQFEPDVHGSGQGRVKSLSITQNSKNDSESPYTSLAEDIDESYTLSLSEEGVAEIKAPTAIGVLRALESFSQLFYSHTTGKDWYTTHAPVSVEDKPKYPHRGLLMDTARSFFPVKDILRTIDALSWSKMNKLHIHATDSQSWPLDIPAMPDLSAKGAYRKGLSYTPEDIQYIHEYAVHRGVQVIVEIDMPGHTGSIAFAYPELIVAYNQQPYQWWCAEPPCGAFKLNSTAVDSFLDKLFDDLLPRVAPYTAYFHTGGDELNKNDSMLDEGVRSNSSQVLQPLLQRFMDKNHARVRKHGLVPMVWEEMATEWNITMGKDVVVQTWLGEPSIKQVTGLGHKVIDSNYNFWYLDCGRGHWLNFDNGAAFKAFYPFQDWCSPAKGWRLIYSHDPAEGLTEAEAKLVLGGEVTAWSESIDAVNLDTVLWPRTSAAGEVLWSGRTDASGQNRSQYDAAPRLAEFRERMVARGVGSAPVHMPFCTQASPEECAFVM</sequence>
<dbReference type="GO" id="GO:0030203">
    <property type="term" value="P:glycosaminoglycan metabolic process"/>
    <property type="evidence" value="ECO:0007669"/>
    <property type="project" value="TreeGrafter"/>
</dbReference>
<dbReference type="InterPro" id="IPR025705">
    <property type="entry name" value="Beta_hexosaminidase_sua/sub"/>
</dbReference>
<dbReference type="SUPFAM" id="SSF51445">
    <property type="entry name" value="(Trans)glycosidases"/>
    <property type="match status" value="1"/>
</dbReference>
<evidence type="ECO:0000313" key="13">
    <source>
        <dbReference type="EMBL" id="RNJ52856.1"/>
    </source>
</evidence>
<feature type="domain" description="Beta-hexosaminidase eukaryotic type N-terminal" evidence="12">
    <location>
        <begin position="20"/>
        <end position="193"/>
    </location>
</feature>
<proteinExistence type="inferred from homology"/>
<evidence type="ECO:0000256" key="6">
    <source>
        <dbReference type="ARBA" id="ARBA00023295"/>
    </source>
</evidence>
<feature type="active site" description="Proton donor" evidence="8">
    <location>
        <position position="379"/>
    </location>
</feature>
<evidence type="ECO:0000256" key="10">
    <source>
        <dbReference type="SAM" id="SignalP"/>
    </source>
</evidence>
<evidence type="ECO:0000256" key="2">
    <source>
        <dbReference type="ARBA" id="ARBA00006285"/>
    </source>
</evidence>
<dbReference type="InterPro" id="IPR017853">
    <property type="entry name" value="GH"/>
</dbReference>
<feature type="compositionally biased region" description="Polar residues" evidence="9">
    <location>
        <begin position="138"/>
        <end position="153"/>
    </location>
</feature>
<dbReference type="Gene3D" id="3.30.379.10">
    <property type="entry name" value="Chitobiase/beta-hexosaminidase domain 2-like"/>
    <property type="match status" value="1"/>
</dbReference>
<dbReference type="AlphaFoldDB" id="A0A3M9XYZ4"/>
<feature type="signal peptide" evidence="10">
    <location>
        <begin position="1"/>
        <end position="18"/>
    </location>
</feature>
<organism evidence="13 14">
    <name type="scientific">Verticillium nonalfalfae</name>
    <dbReference type="NCBI Taxonomy" id="1051616"/>
    <lineage>
        <taxon>Eukaryota</taxon>
        <taxon>Fungi</taxon>
        <taxon>Dikarya</taxon>
        <taxon>Ascomycota</taxon>
        <taxon>Pezizomycotina</taxon>
        <taxon>Sordariomycetes</taxon>
        <taxon>Hypocreomycetidae</taxon>
        <taxon>Glomerellales</taxon>
        <taxon>Plectosphaerellaceae</taxon>
        <taxon>Verticillium</taxon>
    </lineage>
</organism>
<dbReference type="Pfam" id="PF00728">
    <property type="entry name" value="Glyco_hydro_20"/>
    <property type="match status" value="1"/>
</dbReference>
<comment type="similarity">
    <text evidence="2 7">Belongs to the glycosyl hydrolase 20 family.</text>
</comment>
<dbReference type="GeneID" id="39606490"/>
<dbReference type="Proteomes" id="UP000267145">
    <property type="component" value="Unassembled WGS sequence"/>
</dbReference>
<evidence type="ECO:0000259" key="12">
    <source>
        <dbReference type="Pfam" id="PF14845"/>
    </source>
</evidence>
<dbReference type="PRINTS" id="PR00738">
    <property type="entry name" value="GLHYDRLASE20"/>
</dbReference>
<dbReference type="STRING" id="1051616.A0A3M9XYZ4"/>
<dbReference type="InterPro" id="IPR015883">
    <property type="entry name" value="Glyco_hydro_20_cat"/>
</dbReference>
<keyword evidence="6 7" id="KW-0326">Glycosidase</keyword>
<evidence type="ECO:0000256" key="3">
    <source>
        <dbReference type="ARBA" id="ARBA00022729"/>
    </source>
</evidence>
<keyword evidence="14" id="KW-1185">Reference proteome</keyword>
<dbReference type="GO" id="GO:0005975">
    <property type="term" value="P:carbohydrate metabolic process"/>
    <property type="evidence" value="ECO:0007669"/>
    <property type="project" value="InterPro"/>
</dbReference>
<evidence type="ECO:0000256" key="7">
    <source>
        <dbReference type="PIRNR" id="PIRNR001093"/>
    </source>
</evidence>
<protein>
    <recommendedName>
        <fullName evidence="7">Beta-hexosaminidase</fullName>
        <ecNumber evidence="7">3.2.1.52</ecNumber>
    </recommendedName>
</protein>
<dbReference type="EMBL" id="RBVV01000171">
    <property type="protein sequence ID" value="RNJ52856.1"/>
    <property type="molecule type" value="Genomic_DNA"/>
</dbReference>
<feature type="chain" id="PRO_5018112636" description="Beta-hexosaminidase" evidence="10">
    <location>
        <begin position="19"/>
        <end position="609"/>
    </location>
</feature>
<dbReference type="PANTHER" id="PTHR22600">
    <property type="entry name" value="BETA-HEXOSAMINIDASE"/>
    <property type="match status" value="1"/>
</dbReference>
<comment type="caution">
    <text evidence="13">The sequence shown here is derived from an EMBL/GenBank/DDBJ whole genome shotgun (WGS) entry which is preliminary data.</text>
</comment>
<dbReference type="SUPFAM" id="SSF55545">
    <property type="entry name" value="beta-N-acetylhexosaminidase-like domain"/>
    <property type="match status" value="1"/>
</dbReference>
<feature type="region of interest" description="Disordered" evidence="9">
    <location>
        <begin position="123"/>
        <end position="153"/>
    </location>
</feature>
<dbReference type="FunFam" id="3.20.20.80:FF:000063">
    <property type="entry name" value="Beta-hexosaminidase"/>
    <property type="match status" value="1"/>
</dbReference>
<dbReference type="Gene3D" id="3.20.20.80">
    <property type="entry name" value="Glycosidases"/>
    <property type="match status" value="1"/>
</dbReference>
<keyword evidence="5" id="KW-0325">Glycoprotein</keyword>
<dbReference type="InterPro" id="IPR029019">
    <property type="entry name" value="HEX_eukaryotic_N"/>
</dbReference>